<keyword evidence="3" id="KW-1185">Reference proteome</keyword>
<evidence type="ECO:0000313" key="2">
    <source>
        <dbReference type="EMBL" id="MCM2370939.1"/>
    </source>
</evidence>
<dbReference type="RefSeq" id="WP_250928578.1">
    <property type="nucleotide sequence ID" value="NZ_JAMQBK010000025.1"/>
</dbReference>
<dbReference type="EMBL" id="JAMQBK010000025">
    <property type="protein sequence ID" value="MCM2370939.1"/>
    <property type="molecule type" value="Genomic_DNA"/>
</dbReference>
<comment type="caution">
    <text evidence="2">The sequence shown here is derived from an EMBL/GenBank/DDBJ whole genome shotgun (WGS) entry which is preliminary data.</text>
</comment>
<dbReference type="Proteomes" id="UP001202961">
    <property type="component" value="Unassembled WGS sequence"/>
</dbReference>
<reference evidence="2 3" key="1">
    <citation type="journal article" date="2022" name="Syst. Appl. Microbiol.">
        <title>Rhodopirellula aestuarii sp. nov., a novel member of the genus Rhodopirellula isolated from brackish sediments collected in the Tagus River estuary, Portugal.</title>
        <authorList>
            <person name="Vitorino I.R."/>
            <person name="Klimek D."/>
            <person name="Calusinska M."/>
            <person name="Lobo-da-Cunha A."/>
            <person name="Vasconcelos V."/>
            <person name="Lage O.M."/>
        </authorList>
    </citation>
    <scope>NUCLEOTIDE SEQUENCE [LARGE SCALE GENOMIC DNA]</scope>
    <source>
        <strain evidence="2 3">ICT_H3.1</strain>
    </source>
</reference>
<gene>
    <name evidence="2" type="ORF">NB063_10000</name>
</gene>
<proteinExistence type="predicted"/>
<sequence>MTMQLQKTDDMPDALNNTDSPRDTNGRCLVPGAMYLFSRRGRAKTENVIAQHDYENDEWILVPVDRPRDRQPWNTFPDPDEVKFKRV</sequence>
<organism evidence="2 3">
    <name type="scientific">Aporhodopirellula aestuarii</name>
    <dbReference type="NCBI Taxonomy" id="2950107"/>
    <lineage>
        <taxon>Bacteria</taxon>
        <taxon>Pseudomonadati</taxon>
        <taxon>Planctomycetota</taxon>
        <taxon>Planctomycetia</taxon>
        <taxon>Pirellulales</taxon>
        <taxon>Pirellulaceae</taxon>
        <taxon>Aporhodopirellula</taxon>
    </lineage>
</organism>
<accession>A0ABT0U221</accession>
<protein>
    <submittedName>
        <fullName evidence="2">Uncharacterized protein</fullName>
    </submittedName>
</protein>
<evidence type="ECO:0000313" key="3">
    <source>
        <dbReference type="Proteomes" id="UP001202961"/>
    </source>
</evidence>
<evidence type="ECO:0000256" key="1">
    <source>
        <dbReference type="SAM" id="MobiDB-lite"/>
    </source>
</evidence>
<feature type="region of interest" description="Disordered" evidence="1">
    <location>
        <begin position="1"/>
        <end position="26"/>
    </location>
</feature>
<name>A0ABT0U221_9BACT</name>
<feature type="region of interest" description="Disordered" evidence="1">
    <location>
        <begin position="68"/>
        <end position="87"/>
    </location>
</feature>